<evidence type="ECO:0000313" key="2">
    <source>
        <dbReference type="EMBL" id="WMS85818.1"/>
    </source>
</evidence>
<organism evidence="2 3">
    <name type="scientific">Pleionea litopenaei</name>
    <dbReference type="NCBI Taxonomy" id="3070815"/>
    <lineage>
        <taxon>Bacteria</taxon>
        <taxon>Pseudomonadati</taxon>
        <taxon>Pseudomonadota</taxon>
        <taxon>Gammaproteobacteria</taxon>
        <taxon>Oceanospirillales</taxon>
        <taxon>Pleioneaceae</taxon>
        <taxon>Pleionea</taxon>
    </lineage>
</organism>
<protein>
    <submittedName>
        <fullName evidence="2">DUF885 domain-containing protein</fullName>
    </submittedName>
</protein>
<proteinExistence type="predicted"/>
<dbReference type="Proteomes" id="UP001239782">
    <property type="component" value="Chromosome"/>
</dbReference>
<keyword evidence="1" id="KW-0812">Transmembrane</keyword>
<dbReference type="AlphaFoldDB" id="A0AA51RQJ6"/>
<dbReference type="EMBL" id="CP133548">
    <property type="protein sequence ID" value="WMS85818.1"/>
    <property type="molecule type" value="Genomic_DNA"/>
</dbReference>
<keyword evidence="1" id="KW-1133">Transmembrane helix</keyword>
<dbReference type="PANTHER" id="PTHR33361:SF2">
    <property type="entry name" value="DUF885 DOMAIN-CONTAINING PROTEIN"/>
    <property type="match status" value="1"/>
</dbReference>
<dbReference type="Pfam" id="PF05960">
    <property type="entry name" value="DUF885"/>
    <property type="match status" value="1"/>
</dbReference>
<keyword evidence="3" id="KW-1185">Reference proteome</keyword>
<dbReference type="PANTHER" id="PTHR33361">
    <property type="entry name" value="GLR0591 PROTEIN"/>
    <property type="match status" value="1"/>
</dbReference>
<dbReference type="InterPro" id="IPR010281">
    <property type="entry name" value="DUF885"/>
</dbReference>
<evidence type="ECO:0000256" key="1">
    <source>
        <dbReference type="SAM" id="Phobius"/>
    </source>
</evidence>
<reference evidence="2 3" key="1">
    <citation type="submission" date="2023-08" db="EMBL/GenBank/DDBJ databases">
        <title>Pleionea litopenaei sp. nov., isolated from stomach of juvenile Litopenaeus vannamei.</title>
        <authorList>
            <person name="Rho A.M."/>
            <person name="Hwang C.Y."/>
        </authorList>
    </citation>
    <scope>NUCLEOTIDE SEQUENCE [LARGE SCALE GENOMIC DNA]</scope>
    <source>
        <strain evidence="2 3">HL-JVS1</strain>
    </source>
</reference>
<name>A0AA51RQJ6_9GAMM</name>
<gene>
    <name evidence="2" type="ORF">Q9312_11380</name>
</gene>
<evidence type="ECO:0000313" key="3">
    <source>
        <dbReference type="Proteomes" id="UP001239782"/>
    </source>
</evidence>
<accession>A0AA51RQJ6</accession>
<sequence>MFKKIFFWLFVVIISLIILGSLTIGSLVWYNLNNRPSNIGFFFHRVVYEMVKDSPETLTSIHVLENIGIKGHQSKLDDASPERTDEIFDKVREYRTMLLSYQDLDQDEQLSKDIMLYLMDYALALEPYRFHNYPVNQLFGAQSNFPSFMDGQHQIHEIEDAEDYVSRLRAVKTKFSQIKEGLILREQNNIIPPRFVIDRVLEEMNTFVDQPIEENILYTSLEKKMRDAGLPEQDRERILADAKLAITDSVHPAYDSFINYFEALGDKANDDDGIWKLPNGDQAYRVALKLFTTTDYTPDQIHQTGLDEVARIQGEMLTILESQGFDISSGFTVAMNELAEQPKFYYPDSDAGRQQILDDYQKIIDEINQGLEQAFRIRPEAGVAVKRIPEFKEKTSPGAYYQGPALDGSRPGTFYANLYDIKATPKYGMRTLAYHEAVPGHHFQIAIQQELEGLPLFRKFAPFTAYTEGWALYSERLAWELGFQRNPFDNIGRLQAELFRAVRLVVDTGLHAKRWTRQEAIDYMKANTGMAESDVISEIERYIVMPGQATAYKVGMIKILELREKAKEQLGDKFDLRDFHDAVLKNGAVPLEILEQLIDQYIEKTLAGEAKSA</sequence>
<dbReference type="RefSeq" id="WP_309200971.1">
    <property type="nucleotide sequence ID" value="NZ_CP133548.1"/>
</dbReference>
<feature type="transmembrane region" description="Helical" evidence="1">
    <location>
        <begin position="7"/>
        <end position="30"/>
    </location>
</feature>
<keyword evidence="1" id="KW-0472">Membrane</keyword>
<dbReference type="KEGG" id="plei:Q9312_11380"/>